<dbReference type="Pfam" id="PF06775">
    <property type="entry name" value="Seipin"/>
    <property type="match status" value="1"/>
</dbReference>
<keyword evidence="5" id="KW-0443">Lipid metabolism</keyword>
<proteinExistence type="predicted"/>
<reference evidence="9 10" key="1">
    <citation type="submission" date="2022-03" db="EMBL/GenBank/DDBJ databases">
        <authorList>
            <person name="Macdonald S."/>
            <person name="Ahmed S."/>
            <person name="Newling K."/>
        </authorList>
    </citation>
    <scope>NUCLEOTIDE SEQUENCE [LARGE SCALE GENOMIC DNA]</scope>
</reference>
<evidence type="ECO:0000256" key="8">
    <source>
        <dbReference type="SAM" id="Phobius"/>
    </source>
</evidence>
<comment type="subcellular location">
    <subcellularLocation>
        <location evidence="1">Endoplasmic reticulum membrane</location>
        <topology evidence="1">Multi-pass membrane protein</topology>
    </subcellularLocation>
</comment>
<sequence length="588" mass="66744">MGSSNATISHEEESDRFLDAPDEFYYDCISPIRRHSHRQYSSPSAATLRRRKSTPLRNSIRSDVETEPSSSSSSNGLEKSSCDVIESSTNDLIDLSPEKDDDFVVSDSGQDRVDPVPEEKTKESTDVTDSGRDRVDPVQEEKTEESTDVTDSGRARVDPIQEEKTKESTDVTDSGQDRVDPVHEEKTEESMDVTDSGRTRVDPVQEGVSLTEESTVTTVSNDSPRSSPPPELQEPDSTDWSLLGYLLNLIFKAIEFQFNLVISLFKYPPLLLHWCFLFMFDPFSTIKLVRRLLTTQVGVITDIVLGAFKLGWLKDTKRMLNVAWKFGWGLFWAVYVGLVLFGLFVLALMLGGFMINRVADKPFVLKEVLNFDYTKNSPEAFVPITSCDGSCKEGNEMLKVRGVRAIPRDHKLEITLFMTLPESEYNKNLGMFQVRVDFLSADGQTLNSIRRPCMLRFRSQPIRLVQTFLKMVPLVTGYVSEIQTMSLKLKGFAEKDVPTACLKVMIEQRAEFRPGAGIPELYDASLSLESDLPFFKKIIWKWRKTLYVWISMSLFVMELLFALVCCRPLVIPRTRSRDRPTSNQTGRR</sequence>
<dbReference type="EMBL" id="CAKOAT010208487">
    <property type="protein sequence ID" value="CAH8355485.1"/>
    <property type="molecule type" value="Genomic_DNA"/>
</dbReference>
<protein>
    <recommendedName>
        <fullName evidence="11">Seipin</fullName>
    </recommendedName>
</protein>
<dbReference type="AlphaFoldDB" id="A0ABC8K995"/>
<dbReference type="GO" id="GO:0140042">
    <property type="term" value="P:lipid droplet formation"/>
    <property type="evidence" value="ECO:0007669"/>
    <property type="project" value="UniProtKB-ARBA"/>
</dbReference>
<evidence type="ECO:0000256" key="4">
    <source>
        <dbReference type="ARBA" id="ARBA00022989"/>
    </source>
</evidence>
<feature type="transmembrane region" description="Helical" evidence="8">
    <location>
        <begin position="292"/>
        <end position="312"/>
    </location>
</feature>
<keyword evidence="6 8" id="KW-0472">Membrane</keyword>
<evidence type="ECO:0000256" key="1">
    <source>
        <dbReference type="ARBA" id="ARBA00004477"/>
    </source>
</evidence>
<evidence type="ECO:0008006" key="11">
    <source>
        <dbReference type="Google" id="ProtNLM"/>
    </source>
</evidence>
<evidence type="ECO:0000256" key="3">
    <source>
        <dbReference type="ARBA" id="ARBA00022824"/>
    </source>
</evidence>
<feature type="compositionally biased region" description="Basic and acidic residues" evidence="7">
    <location>
        <begin position="109"/>
        <end position="203"/>
    </location>
</feature>
<dbReference type="Proteomes" id="UP001642260">
    <property type="component" value="Unassembled WGS sequence"/>
</dbReference>
<dbReference type="CDD" id="cd23995">
    <property type="entry name" value="Seipin_BSCL2_like"/>
    <property type="match status" value="1"/>
</dbReference>
<feature type="compositionally biased region" description="Low complexity" evidence="7">
    <location>
        <begin position="67"/>
        <end position="79"/>
    </location>
</feature>
<evidence type="ECO:0000256" key="5">
    <source>
        <dbReference type="ARBA" id="ARBA00023098"/>
    </source>
</evidence>
<dbReference type="GO" id="GO:0006629">
    <property type="term" value="P:lipid metabolic process"/>
    <property type="evidence" value="ECO:0007669"/>
    <property type="project" value="UniProtKB-KW"/>
</dbReference>
<evidence type="ECO:0000256" key="2">
    <source>
        <dbReference type="ARBA" id="ARBA00022692"/>
    </source>
</evidence>
<keyword evidence="4 8" id="KW-1133">Transmembrane helix</keyword>
<evidence type="ECO:0000313" key="10">
    <source>
        <dbReference type="Proteomes" id="UP001642260"/>
    </source>
</evidence>
<dbReference type="InterPro" id="IPR009617">
    <property type="entry name" value="Seipin"/>
</dbReference>
<dbReference type="PANTHER" id="PTHR21212:SF0">
    <property type="entry name" value="SEIPIN"/>
    <property type="match status" value="1"/>
</dbReference>
<dbReference type="PANTHER" id="PTHR21212">
    <property type="entry name" value="BERNARDINELLI-SEIP CONGENITAL LIPODYSTROPHY 2 HOMOLOG BSCL2 PROTEIN"/>
    <property type="match status" value="1"/>
</dbReference>
<organism evidence="9 10">
    <name type="scientific">Eruca vesicaria subsp. sativa</name>
    <name type="common">Garden rocket</name>
    <name type="synonym">Eruca sativa</name>
    <dbReference type="NCBI Taxonomy" id="29727"/>
    <lineage>
        <taxon>Eukaryota</taxon>
        <taxon>Viridiplantae</taxon>
        <taxon>Streptophyta</taxon>
        <taxon>Embryophyta</taxon>
        <taxon>Tracheophyta</taxon>
        <taxon>Spermatophyta</taxon>
        <taxon>Magnoliopsida</taxon>
        <taxon>eudicotyledons</taxon>
        <taxon>Gunneridae</taxon>
        <taxon>Pentapetalae</taxon>
        <taxon>rosids</taxon>
        <taxon>malvids</taxon>
        <taxon>Brassicales</taxon>
        <taxon>Brassicaceae</taxon>
        <taxon>Brassiceae</taxon>
        <taxon>Eruca</taxon>
    </lineage>
</organism>
<comment type="caution">
    <text evidence="9">The sequence shown here is derived from an EMBL/GenBank/DDBJ whole genome shotgun (WGS) entry which is preliminary data.</text>
</comment>
<dbReference type="GO" id="GO:0005789">
    <property type="term" value="C:endoplasmic reticulum membrane"/>
    <property type="evidence" value="ECO:0007669"/>
    <property type="project" value="UniProtKB-SubCell"/>
</dbReference>
<keyword evidence="10" id="KW-1185">Reference proteome</keyword>
<feature type="compositionally biased region" description="Low complexity" evidence="7">
    <location>
        <begin position="206"/>
        <end position="220"/>
    </location>
</feature>
<keyword evidence="3" id="KW-0256">Endoplasmic reticulum</keyword>
<feature type="transmembrane region" description="Helical" evidence="8">
    <location>
        <begin position="258"/>
        <end position="280"/>
    </location>
</feature>
<feature type="region of interest" description="Disordered" evidence="7">
    <location>
        <begin position="35"/>
        <end position="235"/>
    </location>
</feature>
<accession>A0ABC8K995</accession>
<gene>
    <name evidence="9" type="ORF">ERUC_LOCUS21240</name>
</gene>
<keyword evidence="2 8" id="KW-0812">Transmembrane</keyword>
<evidence type="ECO:0000313" key="9">
    <source>
        <dbReference type="EMBL" id="CAH8355485.1"/>
    </source>
</evidence>
<evidence type="ECO:0000256" key="6">
    <source>
        <dbReference type="ARBA" id="ARBA00023136"/>
    </source>
</evidence>
<feature type="transmembrane region" description="Helical" evidence="8">
    <location>
        <begin position="546"/>
        <end position="570"/>
    </location>
</feature>
<feature type="transmembrane region" description="Helical" evidence="8">
    <location>
        <begin position="332"/>
        <end position="355"/>
    </location>
</feature>
<evidence type="ECO:0000256" key="7">
    <source>
        <dbReference type="SAM" id="MobiDB-lite"/>
    </source>
</evidence>
<name>A0ABC8K995_ERUVS</name>